<dbReference type="AlphaFoldDB" id="A0A379G1A6"/>
<feature type="chain" id="PRO_5016789238" evidence="1">
    <location>
        <begin position="27"/>
        <end position="194"/>
    </location>
</feature>
<evidence type="ECO:0000259" key="2">
    <source>
        <dbReference type="Pfam" id="PF00419"/>
    </source>
</evidence>
<reference evidence="3 4" key="1">
    <citation type="submission" date="2018-06" db="EMBL/GenBank/DDBJ databases">
        <authorList>
            <consortium name="Pathogen Informatics"/>
            <person name="Doyle S."/>
        </authorList>
    </citation>
    <scope>NUCLEOTIDE SEQUENCE [LARGE SCALE GENOMIC DNA]</scope>
    <source>
        <strain evidence="3 4">NCTC12026</strain>
    </source>
</reference>
<dbReference type="GO" id="GO:0009289">
    <property type="term" value="C:pilus"/>
    <property type="evidence" value="ECO:0007669"/>
    <property type="project" value="InterPro"/>
</dbReference>
<gene>
    <name evidence="3" type="primary">mrpA</name>
    <name evidence="3" type="ORF">NCTC12026_01227</name>
</gene>
<keyword evidence="1" id="KW-0732">Signal</keyword>
<dbReference type="GO" id="GO:0043709">
    <property type="term" value="P:cell adhesion involved in single-species biofilm formation"/>
    <property type="evidence" value="ECO:0007669"/>
    <property type="project" value="TreeGrafter"/>
</dbReference>
<feature type="signal peptide" evidence="1">
    <location>
        <begin position="1"/>
        <end position="26"/>
    </location>
</feature>
<evidence type="ECO:0000256" key="1">
    <source>
        <dbReference type="SAM" id="SignalP"/>
    </source>
</evidence>
<sequence length="194" mass="20133">MKKNKLNQVLAAALISMSMSATFAFADEGETPEPPPTAPAANQGNGEITFRGAIIDAPCSINPESVEQTVELGQVSKVALKNGGKSIMKPFSIQLENCEIEKGKETVSVKFTGTESSEVEGALEINGSASGASVAIADNSGKMIKLGDKSPVESVVEGTTALNFKAYLQGHTDAGTNVVPGDFTAVANFAMSYQ</sequence>
<dbReference type="EMBL" id="UGUA01000002">
    <property type="protein sequence ID" value="SUC34854.1"/>
    <property type="molecule type" value="Genomic_DNA"/>
</dbReference>
<dbReference type="RefSeq" id="WP_244915267.1">
    <property type="nucleotide sequence ID" value="NZ_UGUA01000002.1"/>
</dbReference>
<feature type="domain" description="Fimbrial-type adhesion" evidence="2">
    <location>
        <begin position="48"/>
        <end position="194"/>
    </location>
</feature>
<organism evidence="3 4">
    <name type="scientific">Providencia rustigianii</name>
    <dbReference type="NCBI Taxonomy" id="158850"/>
    <lineage>
        <taxon>Bacteria</taxon>
        <taxon>Pseudomonadati</taxon>
        <taxon>Pseudomonadota</taxon>
        <taxon>Gammaproteobacteria</taxon>
        <taxon>Enterobacterales</taxon>
        <taxon>Morganellaceae</taxon>
        <taxon>Providencia</taxon>
    </lineage>
</organism>
<proteinExistence type="predicted"/>
<dbReference type="InterPro" id="IPR000259">
    <property type="entry name" value="Adhesion_dom_fimbrial"/>
</dbReference>
<dbReference type="Gene3D" id="2.60.40.1090">
    <property type="entry name" value="Fimbrial-type adhesion domain"/>
    <property type="match status" value="1"/>
</dbReference>
<dbReference type="PANTHER" id="PTHR33420">
    <property type="entry name" value="FIMBRIAL SUBUNIT ELFA-RELATED"/>
    <property type="match status" value="1"/>
</dbReference>
<name>A0A379G1A6_9GAMM</name>
<dbReference type="InterPro" id="IPR050263">
    <property type="entry name" value="Bact_Fimbrial_Adh_Pro"/>
</dbReference>
<dbReference type="Proteomes" id="UP000255129">
    <property type="component" value="Unassembled WGS sequence"/>
</dbReference>
<dbReference type="SUPFAM" id="SSF49401">
    <property type="entry name" value="Bacterial adhesins"/>
    <property type="match status" value="1"/>
</dbReference>
<protein>
    <submittedName>
        <fullName evidence="3">Major MR/P fimbria protein</fullName>
    </submittedName>
</protein>
<dbReference type="PANTHER" id="PTHR33420:SF26">
    <property type="entry name" value="FIMBRIAL SUBUNIT"/>
    <property type="match status" value="1"/>
</dbReference>
<dbReference type="Pfam" id="PF00419">
    <property type="entry name" value="Fimbrial"/>
    <property type="match status" value="1"/>
</dbReference>
<dbReference type="InterPro" id="IPR036937">
    <property type="entry name" value="Adhesion_dom_fimbrial_sf"/>
</dbReference>
<evidence type="ECO:0000313" key="4">
    <source>
        <dbReference type="Proteomes" id="UP000255129"/>
    </source>
</evidence>
<evidence type="ECO:0000313" key="3">
    <source>
        <dbReference type="EMBL" id="SUC34854.1"/>
    </source>
</evidence>
<accession>A0A379G1A6</accession>
<dbReference type="InterPro" id="IPR008966">
    <property type="entry name" value="Adhesion_dom_sf"/>
</dbReference>